<evidence type="ECO:0000313" key="2">
    <source>
        <dbReference type="EMBL" id="TGE25085.1"/>
    </source>
</evidence>
<dbReference type="EMBL" id="SRLC01000001">
    <property type="protein sequence ID" value="TGE25085.1"/>
    <property type="molecule type" value="Genomic_DNA"/>
</dbReference>
<keyword evidence="1" id="KW-0732">Signal</keyword>
<dbReference type="PANTHER" id="PTHR35580">
    <property type="entry name" value="CELL SURFACE GLYCOPROTEIN (S-LAYER PROTEIN)-LIKE PROTEIN"/>
    <property type="match status" value="1"/>
</dbReference>
<dbReference type="RefSeq" id="WP_135462664.1">
    <property type="nucleotide sequence ID" value="NZ_SRLC01000001.1"/>
</dbReference>
<feature type="signal peptide" evidence="1">
    <location>
        <begin position="1"/>
        <end position="29"/>
    </location>
</feature>
<dbReference type="AlphaFoldDB" id="A0A4Z0Q5Y3"/>
<proteinExistence type="predicted"/>
<dbReference type="InterPro" id="IPR052918">
    <property type="entry name" value="Motility_Chemotaxis_Reg"/>
</dbReference>
<dbReference type="Proteomes" id="UP000297549">
    <property type="component" value="Unassembled WGS sequence"/>
</dbReference>
<dbReference type="InterPro" id="IPR011047">
    <property type="entry name" value="Quinoprotein_ADH-like_sf"/>
</dbReference>
<dbReference type="SUPFAM" id="SSF101898">
    <property type="entry name" value="NHL repeat"/>
    <property type="match status" value="1"/>
</dbReference>
<dbReference type="OrthoDB" id="876891at2"/>
<dbReference type="PANTHER" id="PTHR35580:SF1">
    <property type="entry name" value="PHYTASE-LIKE DOMAIN-CONTAINING PROTEIN"/>
    <property type="match status" value="1"/>
</dbReference>
<feature type="chain" id="PRO_5021500835" evidence="1">
    <location>
        <begin position="30"/>
        <end position="593"/>
    </location>
</feature>
<comment type="caution">
    <text evidence="2">The sequence shown here is derived from an EMBL/GenBank/DDBJ whole genome shotgun (WGS) entry which is preliminary data.</text>
</comment>
<evidence type="ECO:0000313" key="3">
    <source>
        <dbReference type="Proteomes" id="UP000297549"/>
    </source>
</evidence>
<gene>
    <name evidence="2" type="ORF">E5K00_07770</name>
</gene>
<sequence>MSHSLPAALVPTRVLTTLLLLVLPGVASAQAPAFEQALPVGVAAAGSNITQTAIATDAQGNTVVAGQFSGSIRFGTTTLTGTADAFVAKRDANGTWLWATQASGPDSDYCADMLLDAQGQLYVVGSFSDGQRTLPSTATFGSTVLTTEGGADVFVARLDAATGAWLWVRQAGYGNKNGTTATGNDIGRAIAPDGQGGVLVAGNFNGPGMQVGTTSLTKASAGSATDLFVARLNAAGTWLWARNTGQGDVTDLASDTQGNAYLCGEFANTLSFATTQLTKNRGSYLAKLSSTGTWQWAQALPGTQGYGSYGSYGGTYCGALATDEQNHLYVAGRFDGNRAIFGSTMLLNTSGVYYSEAPGSIQRGDVFVARMNTADGTWQWAAQAGGLDEEYLSDMVVRDSRVYVSGSFGIPRIYSPSGQPAPTNSSFGGSVLVSAGEIDGVVAALDTNGRWQWAVRAGGTGRDQCSALALDALNRVYVAGSFASTTAQFGSTSLASTADLTPFLARLAAAEPLPAVLPAPRLSFAVYPNPARAAVTVTGLPGGQRIEVLDALGRVVVEAQMPAHGPLTLACAGLAPGLYMMRAAGHSQRLVLH</sequence>
<accession>A0A4Z0Q5Y3</accession>
<protein>
    <submittedName>
        <fullName evidence="2">T9SS type A sorting domain-containing protein</fullName>
    </submittedName>
</protein>
<keyword evidence="3" id="KW-1185">Reference proteome</keyword>
<dbReference type="Gene3D" id="2.80.10.50">
    <property type="match status" value="1"/>
</dbReference>
<organism evidence="2 3">
    <name type="scientific">Hymenobacter aquaticus</name>
    <dbReference type="NCBI Taxonomy" id="1867101"/>
    <lineage>
        <taxon>Bacteria</taxon>
        <taxon>Pseudomonadati</taxon>
        <taxon>Bacteroidota</taxon>
        <taxon>Cytophagia</taxon>
        <taxon>Cytophagales</taxon>
        <taxon>Hymenobacteraceae</taxon>
        <taxon>Hymenobacter</taxon>
    </lineage>
</organism>
<dbReference type="SUPFAM" id="SSF50998">
    <property type="entry name" value="Quinoprotein alcohol dehydrogenase-like"/>
    <property type="match status" value="1"/>
</dbReference>
<evidence type="ECO:0000256" key="1">
    <source>
        <dbReference type="SAM" id="SignalP"/>
    </source>
</evidence>
<reference evidence="2 3" key="1">
    <citation type="submission" date="2019-04" db="EMBL/GenBank/DDBJ databases">
        <authorList>
            <person name="Feng G."/>
            <person name="Zhang J."/>
            <person name="Zhu H."/>
        </authorList>
    </citation>
    <scope>NUCLEOTIDE SEQUENCE [LARGE SCALE GENOMIC DNA]</scope>
    <source>
        <strain evidence="2 3">JCM 31653</strain>
    </source>
</reference>
<name>A0A4Z0Q5Y3_9BACT</name>